<dbReference type="Proteomes" id="UP000789390">
    <property type="component" value="Unassembled WGS sequence"/>
</dbReference>
<keyword evidence="3" id="KW-1185">Reference proteome</keyword>
<dbReference type="PANTHER" id="PTHR33223:SF6">
    <property type="entry name" value="CCHC-TYPE DOMAIN-CONTAINING PROTEIN"/>
    <property type="match status" value="1"/>
</dbReference>
<feature type="compositionally biased region" description="Polar residues" evidence="1">
    <location>
        <begin position="387"/>
        <end position="398"/>
    </location>
</feature>
<sequence length="451" mass="51115">MLNADFIVAKPEIPLTSTKSFATPAIDNTAFTQLPNSSLLTGNLTDTSVFTVPSHTPSQPLPDLFTTPYARDEAANISPSLIVNSSPDNKVKNSIFSRFWLNKAVDKLSKTPNKGRNTHHSKQPQSPPFLARLASHLSSANTSTNTSQPIGLPKHPQLELQRKLTDKAHKVIKYIVDNNRKEYDAIKEKLLDHFHEDEKVEKYVKKFNKAHRKPGEKISDFAIRLQDIFKHAYPDSHAEASFKVILKQTFIEGLDEKLQLKVKYKDYDTFDELVGATRKYLTRMEPVENSREKPEFVNAINQTSESHTILEMKKLIEKQNETIIAIASGFRFDNRQPVSSSDKNNFTAHLAKLAEALETLLRREEQPFAAHSQNHPQEAAPWPPSQHPFNSESHTLRQSYGPATHTYEETPPSYDWTTGQQYEPQAPPPPIPEKSDQLQKICYFCGETGHP</sequence>
<name>A0A8J2WC69_9CRUS</name>
<comment type="caution">
    <text evidence="2">The sequence shown here is derived from an EMBL/GenBank/DDBJ whole genome shotgun (WGS) entry which is preliminary data.</text>
</comment>
<accession>A0A8J2WC69</accession>
<feature type="region of interest" description="Disordered" evidence="1">
    <location>
        <begin position="369"/>
        <end position="435"/>
    </location>
</feature>
<evidence type="ECO:0008006" key="4">
    <source>
        <dbReference type="Google" id="ProtNLM"/>
    </source>
</evidence>
<organism evidence="2 3">
    <name type="scientific">Daphnia galeata</name>
    <dbReference type="NCBI Taxonomy" id="27404"/>
    <lineage>
        <taxon>Eukaryota</taxon>
        <taxon>Metazoa</taxon>
        <taxon>Ecdysozoa</taxon>
        <taxon>Arthropoda</taxon>
        <taxon>Crustacea</taxon>
        <taxon>Branchiopoda</taxon>
        <taxon>Diplostraca</taxon>
        <taxon>Cladocera</taxon>
        <taxon>Anomopoda</taxon>
        <taxon>Daphniidae</taxon>
        <taxon>Daphnia</taxon>
    </lineage>
</organism>
<evidence type="ECO:0000313" key="3">
    <source>
        <dbReference type="Proteomes" id="UP000789390"/>
    </source>
</evidence>
<reference evidence="2" key="1">
    <citation type="submission" date="2021-11" db="EMBL/GenBank/DDBJ databases">
        <authorList>
            <person name="Schell T."/>
        </authorList>
    </citation>
    <scope>NUCLEOTIDE SEQUENCE</scope>
    <source>
        <strain evidence="2">M5</strain>
    </source>
</reference>
<dbReference type="EMBL" id="CAKKLH010000325">
    <property type="protein sequence ID" value="CAH0112444.1"/>
    <property type="molecule type" value="Genomic_DNA"/>
</dbReference>
<evidence type="ECO:0000256" key="1">
    <source>
        <dbReference type="SAM" id="MobiDB-lite"/>
    </source>
</evidence>
<gene>
    <name evidence="2" type="ORF">DGAL_LOCUS16159</name>
</gene>
<dbReference type="AlphaFoldDB" id="A0A8J2WC69"/>
<protein>
    <recommendedName>
        <fullName evidence="4">Retrotransposon gag domain-containing protein</fullName>
    </recommendedName>
</protein>
<proteinExistence type="predicted"/>
<dbReference type="PANTHER" id="PTHR33223">
    <property type="entry name" value="CCHC-TYPE DOMAIN-CONTAINING PROTEIN"/>
    <property type="match status" value="1"/>
</dbReference>
<evidence type="ECO:0000313" key="2">
    <source>
        <dbReference type="EMBL" id="CAH0112444.1"/>
    </source>
</evidence>